<accession>A0A7L7L8M0</accession>
<sequence>MIDAILFIEEAITGYSQEEQDVVTQVNKIIHEHFLNNRIQLPIIPQVGMRIDLSQFYDNLDDNIKEWIDDVNSNHKIKDVIICKDYVEVCLV</sequence>
<gene>
    <name evidence="1" type="ORF">HUW48_14345</name>
</gene>
<dbReference type="AlphaFoldDB" id="A0A7L7L8M0"/>
<dbReference type="EMBL" id="CP055153">
    <property type="protein sequence ID" value="QMU29148.1"/>
    <property type="molecule type" value="Genomic_DNA"/>
</dbReference>
<reference evidence="1 2" key="1">
    <citation type="submission" date="2020-08" db="EMBL/GenBank/DDBJ databases">
        <title>Adhaeribacter dokdonensis sp. nov., isolated from the rhizosphere of Elymus tsukushiensis, a plant native to the Dokdo Islands, Republic of Korea.</title>
        <authorList>
            <person name="Ghim S.Y."/>
        </authorList>
    </citation>
    <scope>NUCLEOTIDE SEQUENCE [LARGE SCALE GENOMIC DNA]</scope>
    <source>
        <strain evidence="1 2">KUDC8001</strain>
    </source>
</reference>
<evidence type="ECO:0000313" key="1">
    <source>
        <dbReference type="EMBL" id="QMU29148.1"/>
    </source>
</evidence>
<protein>
    <submittedName>
        <fullName evidence="1">Uncharacterized protein</fullName>
    </submittedName>
</protein>
<evidence type="ECO:0000313" key="2">
    <source>
        <dbReference type="Proteomes" id="UP000514509"/>
    </source>
</evidence>
<organism evidence="1 2">
    <name type="scientific">Adhaeribacter radiodurans</name>
    <dbReference type="NCBI Taxonomy" id="2745197"/>
    <lineage>
        <taxon>Bacteria</taxon>
        <taxon>Pseudomonadati</taxon>
        <taxon>Bacteroidota</taxon>
        <taxon>Cytophagia</taxon>
        <taxon>Cytophagales</taxon>
        <taxon>Hymenobacteraceae</taxon>
        <taxon>Adhaeribacter</taxon>
    </lineage>
</organism>
<dbReference type="RefSeq" id="WP_182411607.1">
    <property type="nucleotide sequence ID" value="NZ_CP055153.1"/>
</dbReference>
<keyword evidence="2" id="KW-1185">Reference proteome</keyword>
<dbReference type="Proteomes" id="UP000514509">
    <property type="component" value="Chromosome"/>
</dbReference>
<proteinExistence type="predicted"/>
<dbReference type="KEGG" id="add:HUW48_14345"/>
<name>A0A7L7L8M0_9BACT</name>